<dbReference type="InterPro" id="IPR051540">
    <property type="entry name" value="S-2-haloacid_dehalogenase"/>
</dbReference>
<evidence type="ECO:0000256" key="1">
    <source>
        <dbReference type="ARBA" id="ARBA00008106"/>
    </source>
</evidence>
<reference evidence="3" key="1">
    <citation type="journal article" date="2023" name="Mol. Phylogenet. Evol.">
        <title>Genome-scale phylogeny and comparative genomics of the fungal order Sordariales.</title>
        <authorList>
            <person name="Hensen N."/>
            <person name="Bonometti L."/>
            <person name="Westerberg I."/>
            <person name="Brannstrom I.O."/>
            <person name="Guillou S."/>
            <person name="Cros-Aarteil S."/>
            <person name="Calhoun S."/>
            <person name="Haridas S."/>
            <person name="Kuo A."/>
            <person name="Mondo S."/>
            <person name="Pangilinan J."/>
            <person name="Riley R."/>
            <person name="LaButti K."/>
            <person name="Andreopoulos B."/>
            <person name="Lipzen A."/>
            <person name="Chen C."/>
            <person name="Yan M."/>
            <person name="Daum C."/>
            <person name="Ng V."/>
            <person name="Clum A."/>
            <person name="Steindorff A."/>
            <person name="Ohm R.A."/>
            <person name="Martin F."/>
            <person name="Silar P."/>
            <person name="Natvig D.O."/>
            <person name="Lalanne C."/>
            <person name="Gautier V."/>
            <person name="Ament-Velasquez S.L."/>
            <person name="Kruys A."/>
            <person name="Hutchinson M.I."/>
            <person name="Powell A.J."/>
            <person name="Barry K."/>
            <person name="Miller A.N."/>
            <person name="Grigoriev I.V."/>
            <person name="Debuchy R."/>
            <person name="Gladieux P."/>
            <person name="Hiltunen Thoren M."/>
            <person name="Johannesson H."/>
        </authorList>
    </citation>
    <scope>NUCLEOTIDE SEQUENCE</scope>
    <source>
        <strain evidence="3">CBS 168.71</strain>
    </source>
</reference>
<dbReference type="NCBIfam" id="TIGR01428">
    <property type="entry name" value="HAD_type_II"/>
    <property type="match status" value="1"/>
</dbReference>
<dbReference type="Gene3D" id="3.40.50.1000">
    <property type="entry name" value="HAD superfamily/HAD-like"/>
    <property type="match status" value="1"/>
</dbReference>
<dbReference type="RefSeq" id="XP_062664855.1">
    <property type="nucleotide sequence ID" value="XM_062801699.1"/>
</dbReference>
<reference evidence="3" key="2">
    <citation type="submission" date="2023-06" db="EMBL/GenBank/DDBJ databases">
        <authorList>
            <consortium name="Lawrence Berkeley National Laboratory"/>
            <person name="Haridas S."/>
            <person name="Hensen N."/>
            <person name="Bonometti L."/>
            <person name="Westerberg I."/>
            <person name="Brannstrom I.O."/>
            <person name="Guillou S."/>
            <person name="Cros-Aarteil S."/>
            <person name="Calhoun S."/>
            <person name="Kuo A."/>
            <person name="Mondo S."/>
            <person name="Pangilinan J."/>
            <person name="Riley R."/>
            <person name="Labutti K."/>
            <person name="Andreopoulos B."/>
            <person name="Lipzen A."/>
            <person name="Chen C."/>
            <person name="Yanf M."/>
            <person name="Daum C."/>
            <person name="Ng V."/>
            <person name="Clum A."/>
            <person name="Steindorff A."/>
            <person name="Ohm R."/>
            <person name="Martin F."/>
            <person name="Silar P."/>
            <person name="Natvig D."/>
            <person name="Lalanne C."/>
            <person name="Gautier V."/>
            <person name="Ament-Velasquez S.L."/>
            <person name="Kruys A."/>
            <person name="Hutchinson M.I."/>
            <person name="Powell A.J."/>
            <person name="Barry K."/>
            <person name="Miller A.N."/>
            <person name="Grigoriev I.V."/>
            <person name="Debuchy R."/>
            <person name="Gladieux P."/>
            <person name="Thoren M.H."/>
            <person name="Johannesson H."/>
        </authorList>
    </citation>
    <scope>NUCLEOTIDE SEQUENCE</scope>
    <source>
        <strain evidence="3">CBS 168.71</strain>
    </source>
</reference>
<dbReference type="NCBIfam" id="TIGR01493">
    <property type="entry name" value="HAD-SF-IA-v2"/>
    <property type="match status" value="1"/>
</dbReference>
<dbReference type="SFLD" id="SFLDS00003">
    <property type="entry name" value="Haloacid_Dehalogenase"/>
    <property type="match status" value="1"/>
</dbReference>
<dbReference type="Gene3D" id="1.10.150.240">
    <property type="entry name" value="Putative phosphatase, domain 2"/>
    <property type="match status" value="1"/>
</dbReference>
<keyword evidence="4" id="KW-1185">Reference proteome</keyword>
<accession>A0AAE0HT64</accession>
<dbReference type="SFLD" id="SFLDG01129">
    <property type="entry name" value="C1.5:_HAD__Beta-PGM__Phosphata"/>
    <property type="match status" value="1"/>
</dbReference>
<dbReference type="InterPro" id="IPR036412">
    <property type="entry name" value="HAD-like_sf"/>
</dbReference>
<gene>
    <name evidence="3" type="ORF">B0H64DRAFT_36028</name>
</gene>
<comment type="caution">
    <text evidence="3">The sequence shown here is derived from an EMBL/GenBank/DDBJ whole genome shotgun (WGS) entry which is preliminary data.</text>
</comment>
<sequence>MSSPHPFTPPIKALTFDIFGTAVDWRTPITTALTTAATNKLTSPAFATLPKATQSRLQSLTPQDWSAFAQSWRDAYNTFTHSFEPGTTPWKDVDTLHRESLASLLEEEEWGLAGVYDDGELDALSRSWHFLTPWPDVAEGVRRLNAGFATASLSNGNTALLEDLNEYARLGLGRLVSAEDFKEYKPSGKVYLGACRMLGLEPSQVAMVATHLTDLAAARGYGMRTVYVERPGEGEWKADEERYVQAREWVDVWVAEGEGGFEEVAKRLGV</sequence>
<dbReference type="PANTHER" id="PTHR43316">
    <property type="entry name" value="HYDROLASE, HALOACID DELAHOGENASE-RELATED"/>
    <property type="match status" value="1"/>
</dbReference>
<protein>
    <submittedName>
        <fullName evidence="3">HAD-like domain-containing protein</fullName>
    </submittedName>
</protein>
<evidence type="ECO:0000313" key="3">
    <source>
        <dbReference type="EMBL" id="KAK3301341.1"/>
    </source>
</evidence>
<dbReference type="Pfam" id="PF00702">
    <property type="entry name" value="Hydrolase"/>
    <property type="match status" value="1"/>
</dbReference>
<evidence type="ECO:0000313" key="4">
    <source>
        <dbReference type="Proteomes" id="UP001278766"/>
    </source>
</evidence>
<dbReference type="EMBL" id="JAUEPN010000001">
    <property type="protein sequence ID" value="KAK3301341.1"/>
    <property type="molecule type" value="Genomic_DNA"/>
</dbReference>
<proteinExistence type="inferred from homology"/>
<keyword evidence="2" id="KW-0378">Hydrolase</keyword>
<evidence type="ECO:0000256" key="2">
    <source>
        <dbReference type="ARBA" id="ARBA00022801"/>
    </source>
</evidence>
<dbReference type="Proteomes" id="UP001278766">
    <property type="component" value="Unassembled WGS sequence"/>
</dbReference>
<dbReference type="GeneID" id="87838647"/>
<dbReference type="GO" id="GO:0016791">
    <property type="term" value="F:phosphatase activity"/>
    <property type="evidence" value="ECO:0007669"/>
    <property type="project" value="UniProtKB-ARBA"/>
</dbReference>
<comment type="similarity">
    <text evidence="1">Belongs to the HAD-like hydrolase superfamily. S-2-haloalkanoic acid dehalogenase family.</text>
</comment>
<dbReference type="InterPro" id="IPR023198">
    <property type="entry name" value="PGP-like_dom2"/>
</dbReference>
<dbReference type="PRINTS" id="PR00413">
    <property type="entry name" value="HADHALOGNASE"/>
</dbReference>
<dbReference type="SUPFAM" id="SSF56784">
    <property type="entry name" value="HAD-like"/>
    <property type="match status" value="1"/>
</dbReference>
<organism evidence="3 4">
    <name type="scientific">Chaetomium fimeti</name>
    <dbReference type="NCBI Taxonomy" id="1854472"/>
    <lineage>
        <taxon>Eukaryota</taxon>
        <taxon>Fungi</taxon>
        <taxon>Dikarya</taxon>
        <taxon>Ascomycota</taxon>
        <taxon>Pezizomycotina</taxon>
        <taxon>Sordariomycetes</taxon>
        <taxon>Sordariomycetidae</taxon>
        <taxon>Sordariales</taxon>
        <taxon>Chaetomiaceae</taxon>
        <taxon>Chaetomium</taxon>
    </lineage>
</organism>
<name>A0AAE0HT64_9PEZI</name>
<dbReference type="PANTHER" id="PTHR43316:SF3">
    <property type="entry name" value="HALOACID DEHALOGENASE, TYPE II (AFU_ORTHOLOGUE AFUA_2G07750)-RELATED"/>
    <property type="match status" value="1"/>
</dbReference>
<dbReference type="AlphaFoldDB" id="A0AAE0HT64"/>
<dbReference type="InterPro" id="IPR006439">
    <property type="entry name" value="HAD-SF_hydro_IA"/>
</dbReference>
<dbReference type="InterPro" id="IPR006328">
    <property type="entry name" value="2-HAD"/>
</dbReference>
<dbReference type="InterPro" id="IPR023214">
    <property type="entry name" value="HAD_sf"/>
</dbReference>
<dbReference type="GO" id="GO:0019120">
    <property type="term" value="F:hydrolase activity, acting on acid halide bonds, in C-halide compounds"/>
    <property type="evidence" value="ECO:0007669"/>
    <property type="project" value="InterPro"/>
</dbReference>